<gene>
    <name evidence="2" type="ORF">ACFPWU_11615</name>
</gene>
<accession>A0ABW1R114</accession>
<keyword evidence="3" id="KW-1185">Reference proteome</keyword>
<feature type="domain" description="Mycothiol-dependent maleylpyruvate isomerase metal-binding" evidence="1">
    <location>
        <begin position="14"/>
        <end position="91"/>
    </location>
</feature>
<sequence length="187" mass="20265">MQSPSLAQQHHTFAAEFIRVAGGVSDLTAATPVPEWDVRGLLEHMIWFHDFVHGGSPFGWTRRVDPAVDPVGAFVEQTAAVQNILDDPAQAESPFFHPMASGQSLGEATARFYVSDVVMHTWDLARATAQEVTFDEPYVAGLSAGMQAQEATLRASGQFGAAQPVSDDADPLTRLMAFLGRDPHFGR</sequence>
<dbReference type="EMBL" id="JBHSQI010000005">
    <property type="protein sequence ID" value="MFC6154305.1"/>
    <property type="molecule type" value="Genomic_DNA"/>
</dbReference>
<evidence type="ECO:0000259" key="1">
    <source>
        <dbReference type="Pfam" id="PF11716"/>
    </source>
</evidence>
<reference evidence="3" key="1">
    <citation type="journal article" date="2019" name="Int. J. Syst. Evol. Microbiol.">
        <title>The Global Catalogue of Microorganisms (GCM) 10K type strain sequencing project: providing services to taxonomists for standard genome sequencing and annotation.</title>
        <authorList>
            <consortium name="The Broad Institute Genomics Platform"/>
            <consortium name="The Broad Institute Genome Sequencing Center for Infectious Disease"/>
            <person name="Wu L."/>
            <person name="Ma J."/>
        </authorList>
    </citation>
    <scope>NUCLEOTIDE SEQUENCE [LARGE SCALE GENOMIC DNA]</scope>
    <source>
        <strain evidence="3">DFY28</strain>
    </source>
</reference>
<dbReference type="SUPFAM" id="SSF109854">
    <property type="entry name" value="DinB/YfiT-like putative metalloenzymes"/>
    <property type="match status" value="1"/>
</dbReference>
<proteinExistence type="predicted"/>
<comment type="caution">
    <text evidence="2">The sequence shown here is derived from an EMBL/GenBank/DDBJ whole genome shotgun (WGS) entry which is preliminary data.</text>
</comment>
<dbReference type="InterPro" id="IPR034660">
    <property type="entry name" value="DinB/YfiT-like"/>
</dbReference>
<protein>
    <submittedName>
        <fullName evidence="2">TIGR03086 family metal-binding protein</fullName>
    </submittedName>
</protein>
<organism evidence="2 3">
    <name type="scientific">Nocardioides yefusunii</name>
    <dbReference type="NCBI Taxonomy" id="2500546"/>
    <lineage>
        <taxon>Bacteria</taxon>
        <taxon>Bacillati</taxon>
        <taxon>Actinomycetota</taxon>
        <taxon>Actinomycetes</taxon>
        <taxon>Propionibacteriales</taxon>
        <taxon>Nocardioidaceae</taxon>
        <taxon>Nocardioides</taxon>
    </lineage>
</organism>
<dbReference type="InterPro" id="IPR024344">
    <property type="entry name" value="MDMPI_metal-binding"/>
</dbReference>
<dbReference type="NCBIfam" id="TIGR03086">
    <property type="entry name" value="TIGR03086 family metal-binding protein"/>
    <property type="match status" value="1"/>
</dbReference>
<evidence type="ECO:0000313" key="2">
    <source>
        <dbReference type="EMBL" id="MFC6154305.1"/>
    </source>
</evidence>
<dbReference type="Pfam" id="PF11716">
    <property type="entry name" value="MDMPI_N"/>
    <property type="match status" value="1"/>
</dbReference>
<dbReference type="Proteomes" id="UP001596098">
    <property type="component" value="Unassembled WGS sequence"/>
</dbReference>
<dbReference type="RefSeq" id="WP_164878671.1">
    <property type="nucleotide sequence ID" value="NZ_CP034929.1"/>
</dbReference>
<dbReference type="InterPro" id="IPR017520">
    <property type="entry name" value="CHP03086"/>
</dbReference>
<name>A0ABW1R114_9ACTN</name>
<evidence type="ECO:0000313" key="3">
    <source>
        <dbReference type="Proteomes" id="UP001596098"/>
    </source>
</evidence>